<dbReference type="SUPFAM" id="SSF52540">
    <property type="entry name" value="P-loop containing nucleoside triphosphate hydrolases"/>
    <property type="match status" value="1"/>
</dbReference>
<dbReference type="Pfam" id="PF00071">
    <property type="entry name" value="Ras"/>
    <property type="match status" value="1"/>
</dbReference>
<keyword evidence="1" id="KW-0547">Nucleotide-binding</keyword>
<dbReference type="NCBIfam" id="TIGR00231">
    <property type="entry name" value="small_GTP"/>
    <property type="match status" value="1"/>
</dbReference>
<comment type="caution">
    <text evidence="3">The sequence shown here is derived from an EMBL/GenBank/DDBJ whole genome shotgun (WGS) entry which is preliminary data.</text>
</comment>
<sequence>MSLGKLYSPLEIAIIGNCDTGKSSLAYRISDSKFTGNYFQTIGIDYRVTSVNVQSKGIDIRIWDTSSTFLHMKACIKYIIRVAGMIVAYDITNRDSFSEVEQWLNLIERNFPFVRAIILCGTKADLKDQRQVSKIEGEELAFEYNMSFFETSSKDDTYVTDLFETAAAEML</sequence>
<dbReference type="InterPro" id="IPR005225">
    <property type="entry name" value="Small_GTP-bd"/>
</dbReference>
<dbReference type="CDD" id="cd00154">
    <property type="entry name" value="Rab"/>
    <property type="match status" value="1"/>
</dbReference>
<dbReference type="FunFam" id="3.40.50.300:FF:001447">
    <property type="entry name" value="Ras-related protein Rab-1B"/>
    <property type="match status" value="1"/>
</dbReference>
<dbReference type="SMART" id="SM00173">
    <property type="entry name" value="RAS"/>
    <property type="match status" value="1"/>
</dbReference>
<dbReference type="InterPro" id="IPR050227">
    <property type="entry name" value="Rab"/>
</dbReference>
<dbReference type="Gene3D" id="3.40.50.300">
    <property type="entry name" value="P-loop containing nucleotide triphosphate hydrolases"/>
    <property type="match status" value="1"/>
</dbReference>
<dbReference type="Proteomes" id="UP001295684">
    <property type="component" value="Unassembled WGS sequence"/>
</dbReference>
<evidence type="ECO:0000313" key="3">
    <source>
        <dbReference type="EMBL" id="CAI2383037.1"/>
    </source>
</evidence>
<dbReference type="InterPro" id="IPR001806">
    <property type="entry name" value="Small_GTPase"/>
</dbReference>
<accession>A0AAD1Y1U0</accession>
<dbReference type="PANTHER" id="PTHR47977">
    <property type="entry name" value="RAS-RELATED PROTEIN RAB"/>
    <property type="match status" value="1"/>
</dbReference>
<dbReference type="InterPro" id="IPR027417">
    <property type="entry name" value="P-loop_NTPase"/>
</dbReference>
<keyword evidence="2" id="KW-0342">GTP-binding</keyword>
<dbReference type="SMART" id="SM00175">
    <property type="entry name" value="RAB"/>
    <property type="match status" value="1"/>
</dbReference>
<keyword evidence="4" id="KW-1185">Reference proteome</keyword>
<reference evidence="3" key="1">
    <citation type="submission" date="2023-07" db="EMBL/GenBank/DDBJ databases">
        <authorList>
            <consortium name="AG Swart"/>
            <person name="Singh M."/>
            <person name="Singh A."/>
            <person name="Seah K."/>
            <person name="Emmerich C."/>
        </authorList>
    </citation>
    <scope>NUCLEOTIDE SEQUENCE</scope>
    <source>
        <strain evidence="3">DP1</strain>
    </source>
</reference>
<protein>
    <submittedName>
        <fullName evidence="3">Uncharacterized protein</fullName>
    </submittedName>
</protein>
<evidence type="ECO:0000256" key="2">
    <source>
        <dbReference type="ARBA" id="ARBA00023134"/>
    </source>
</evidence>
<evidence type="ECO:0000256" key="1">
    <source>
        <dbReference type="ARBA" id="ARBA00022741"/>
    </source>
</evidence>
<proteinExistence type="predicted"/>
<dbReference type="PROSITE" id="PS51421">
    <property type="entry name" value="RAS"/>
    <property type="match status" value="1"/>
</dbReference>
<evidence type="ECO:0000313" key="4">
    <source>
        <dbReference type="Proteomes" id="UP001295684"/>
    </source>
</evidence>
<gene>
    <name evidence="3" type="ORF">ECRASSUSDP1_LOCUS24528</name>
</gene>
<dbReference type="SMART" id="SM00174">
    <property type="entry name" value="RHO"/>
    <property type="match status" value="1"/>
</dbReference>
<name>A0AAD1Y1U0_EUPCR</name>
<dbReference type="AlphaFoldDB" id="A0AAD1Y1U0"/>
<dbReference type="EMBL" id="CAMPGE010025258">
    <property type="protein sequence ID" value="CAI2383037.1"/>
    <property type="molecule type" value="Genomic_DNA"/>
</dbReference>
<dbReference type="GO" id="GO:0005525">
    <property type="term" value="F:GTP binding"/>
    <property type="evidence" value="ECO:0007669"/>
    <property type="project" value="UniProtKB-KW"/>
</dbReference>
<dbReference type="PRINTS" id="PR00449">
    <property type="entry name" value="RASTRNSFRMNG"/>
</dbReference>
<dbReference type="GO" id="GO:0003924">
    <property type="term" value="F:GTPase activity"/>
    <property type="evidence" value="ECO:0007669"/>
    <property type="project" value="InterPro"/>
</dbReference>
<organism evidence="3 4">
    <name type="scientific">Euplotes crassus</name>
    <dbReference type="NCBI Taxonomy" id="5936"/>
    <lineage>
        <taxon>Eukaryota</taxon>
        <taxon>Sar</taxon>
        <taxon>Alveolata</taxon>
        <taxon>Ciliophora</taxon>
        <taxon>Intramacronucleata</taxon>
        <taxon>Spirotrichea</taxon>
        <taxon>Hypotrichia</taxon>
        <taxon>Euplotida</taxon>
        <taxon>Euplotidae</taxon>
        <taxon>Moneuplotes</taxon>
    </lineage>
</organism>
<dbReference type="PROSITE" id="PS51419">
    <property type="entry name" value="RAB"/>
    <property type="match status" value="1"/>
</dbReference>